<evidence type="ECO:0000256" key="4">
    <source>
        <dbReference type="ARBA" id="ARBA00022840"/>
    </source>
</evidence>
<keyword evidence="7" id="KW-0170">Cobalt</keyword>
<dbReference type="Gene3D" id="3.20.70.20">
    <property type="match status" value="1"/>
</dbReference>
<dbReference type="EMBL" id="PEVH01000030">
    <property type="protein sequence ID" value="PIU99205.1"/>
    <property type="molecule type" value="Genomic_DNA"/>
</dbReference>
<comment type="catalytic activity">
    <reaction evidence="9">
        <text>a 2'-deoxyribonucleoside 5'-diphosphate + [thioredoxin]-disulfide + H2O = a ribonucleoside 5'-diphosphate + [thioredoxin]-dithiol</text>
        <dbReference type="Rhea" id="RHEA:23252"/>
        <dbReference type="Rhea" id="RHEA-COMP:10698"/>
        <dbReference type="Rhea" id="RHEA-COMP:10700"/>
        <dbReference type="ChEBI" id="CHEBI:15377"/>
        <dbReference type="ChEBI" id="CHEBI:29950"/>
        <dbReference type="ChEBI" id="CHEBI:50058"/>
        <dbReference type="ChEBI" id="CHEBI:57930"/>
        <dbReference type="ChEBI" id="CHEBI:73316"/>
        <dbReference type="EC" id="1.17.4.1"/>
    </reaction>
</comment>
<protein>
    <recommendedName>
        <fullName evidence="9">Ribonucleoside-diphosphate reductase</fullName>
        <ecNumber evidence="9">1.17.4.1</ecNumber>
    </recommendedName>
</protein>
<proteinExistence type="inferred from homology"/>
<dbReference type="Pfam" id="PF03477">
    <property type="entry name" value="ATP-cone"/>
    <property type="match status" value="1"/>
</dbReference>
<keyword evidence="3 8" id="KW-0547">Nucleotide-binding</keyword>
<dbReference type="InterPro" id="IPR005144">
    <property type="entry name" value="ATP-cone_dom"/>
</dbReference>
<dbReference type="GO" id="GO:0005524">
    <property type="term" value="F:ATP binding"/>
    <property type="evidence" value="ECO:0007669"/>
    <property type="project" value="UniProtKB-UniRule"/>
</dbReference>
<accession>A0A2M7B7W8</accession>
<keyword evidence="5 9" id="KW-0560">Oxidoreductase</keyword>
<dbReference type="Pfam" id="PF00317">
    <property type="entry name" value="Ribonuc_red_lgN"/>
    <property type="match status" value="1"/>
</dbReference>
<comment type="cofactor">
    <cofactor evidence="1">
        <name>adenosylcob(III)alamin</name>
        <dbReference type="ChEBI" id="CHEBI:18408"/>
    </cofactor>
</comment>
<name>A0A2M7B7W8_9BACT</name>
<evidence type="ECO:0000256" key="1">
    <source>
        <dbReference type="ARBA" id="ARBA00001922"/>
    </source>
</evidence>
<dbReference type="PRINTS" id="PR01183">
    <property type="entry name" value="RIBORDTASEM1"/>
</dbReference>
<dbReference type="PROSITE" id="PS51161">
    <property type="entry name" value="ATP_CONE"/>
    <property type="match status" value="1"/>
</dbReference>
<evidence type="ECO:0000256" key="7">
    <source>
        <dbReference type="ARBA" id="ARBA00023285"/>
    </source>
</evidence>
<evidence type="ECO:0000256" key="3">
    <source>
        <dbReference type="ARBA" id="ARBA00022741"/>
    </source>
</evidence>
<evidence type="ECO:0000256" key="9">
    <source>
        <dbReference type="RuleBase" id="RU003410"/>
    </source>
</evidence>
<dbReference type="Pfam" id="PF02867">
    <property type="entry name" value="Ribonuc_red_lgC"/>
    <property type="match status" value="1"/>
</dbReference>
<dbReference type="GO" id="GO:0009263">
    <property type="term" value="P:deoxyribonucleotide biosynthetic process"/>
    <property type="evidence" value="ECO:0007669"/>
    <property type="project" value="UniProtKB-KW"/>
</dbReference>
<sequence>MIQKKIKKIKKRDGEIVSFDQQKISDAILAAGKATGEFGLEKAENISKKVVEKLNTIIYKKKRLLIVEEIQDVVEITLMKEDYTKTAKAYILYRKEREKIREEKKKILNGKTTQLPLSLNSLKILAGRYLRRDSKTQKVIETPEEMFERVAITLSNVEKEYGASASKIKEYKDKFLEVMINFEFLPAGRTLINSGTSTSIVSNCIVLGIEDSMGGIFTTLHDATLLQQVGSGIGFPFHTLRPAGFLAKKTAGRASGPISFLRVYDEAFGVIKQQGRHGANMGVMRVDHPDILDFIHAKEKEGEITNFNISVALTDEFMEKVKSRSTEPWKCKFGGKETLPRKIIRDKHGKVSQIQEVKMTPSEIMSEIASTSWSNGEPGIIFIDEVNRTNPLPGLGEIEASNPCGEQFLHDGDVCNLGSINLAKFVKEGKINWERLREVVEIGTRILDNVVDI</sequence>
<dbReference type="InterPro" id="IPR013509">
    <property type="entry name" value="RNR_lsu_N"/>
</dbReference>
<evidence type="ECO:0000313" key="12">
    <source>
        <dbReference type="Proteomes" id="UP000230131"/>
    </source>
</evidence>
<dbReference type="SUPFAM" id="SSF51998">
    <property type="entry name" value="PFL-like glycyl radical enzymes"/>
    <property type="match status" value="1"/>
</dbReference>
<dbReference type="PANTHER" id="PTHR43371:SF1">
    <property type="entry name" value="RIBONUCLEOSIDE-DIPHOSPHATE REDUCTASE"/>
    <property type="match status" value="1"/>
</dbReference>
<dbReference type="GO" id="GO:0031419">
    <property type="term" value="F:cobalamin binding"/>
    <property type="evidence" value="ECO:0007669"/>
    <property type="project" value="UniProtKB-KW"/>
</dbReference>
<evidence type="ECO:0000256" key="6">
    <source>
        <dbReference type="ARBA" id="ARBA00023116"/>
    </source>
</evidence>
<feature type="non-terminal residue" evidence="11">
    <location>
        <position position="453"/>
    </location>
</feature>
<comment type="similarity">
    <text evidence="9">Belongs to the ribonucleoside diphosphate reductase large chain family.</text>
</comment>
<comment type="function">
    <text evidence="9">Provides the precursors necessary for DNA synthesis. Catalyzes the biosynthesis of deoxyribonucleotides from the corresponding ribonucleotides.</text>
</comment>
<organism evidence="11 12">
    <name type="scientific">Candidatus Wolfebacteria bacterium CG03_land_8_20_14_0_80_36_15</name>
    <dbReference type="NCBI Taxonomy" id="1975067"/>
    <lineage>
        <taxon>Bacteria</taxon>
        <taxon>Candidatus Wolfeibacteriota</taxon>
    </lineage>
</organism>
<dbReference type="EC" id="1.17.4.1" evidence="9"/>
<dbReference type="InterPro" id="IPR050862">
    <property type="entry name" value="RdRp_reductase_class-2"/>
</dbReference>
<gene>
    <name evidence="11" type="ORF">COS59_00945</name>
</gene>
<dbReference type="PANTHER" id="PTHR43371">
    <property type="entry name" value="VITAMIN B12-DEPENDENT RIBONUCLEOTIDE REDUCTASE"/>
    <property type="match status" value="1"/>
</dbReference>
<evidence type="ECO:0000259" key="10">
    <source>
        <dbReference type="PROSITE" id="PS51161"/>
    </source>
</evidence>
<evidence type="ECO:0000313" key="11">
    <source>
        <dbReference type="EMBL" id="PIU99205.1"/>
    </source>
</evidence>
<keyword evidence="6 9" id="KW-0215">Deoxyribonucleotide synthesis</keyword>
<dbReference type="UniPathway" id="UPA00326"/>
<keyword evidence="4 8" id="KW-0067">ATP-binding</keyword>
<dbReference type="Proteomes" id="UP000230131">
    <property type="component" value="Unassembled WGS sequence"/>
</dbReference>
<comment type="caution">
    <text evidence="11">The sequence shown here is derived from an EMBL/GenBank/DDBJ whole genome shotgun (WGS) entry which is preliminary data.</text>
</comment>
<dbReference type="AlphaFoldDB" id="A0A2M7B7W8"/>
<reference evidence="12" key="1">
    <citation type="submission" date="2017-09" db="EMBL/GenBank/DDBJ databases">
        <title>Depth-based differentiation of microbial function through sediment-hosted aquifers and enrichment of novel symbionts in the deep terrestrial subsurface.</title>
        <authorList>
            <person name="Probst A.J."/>
            <person name="Ladd B."/>
            <person name="Jarett J.K."/>
            <person name="Geller-Mcgrath D.E."/>
            <person name="Sieber C.M.K."/>
            <person name="Emerson J.B."/>
            <person name="Anantharaman K."/>
            <person name="Thomas B.C."/>
            <person name="Malmstrom R."/>
            <person name="Stieglmeier M."/>
            <person name="Klingl A."/>
            <person name="Woyke T."/>
            <person name="Ryan C.M."/>
            <person name="Banfield J.F."/>
        </authorList>
    </citation>
    <scope>NUCLEOTIDE SEQUENCE [LARGE SCALE GENOMIC DNA]</scope>
</reference>
<evidence type="ECO:0000256" key="2">
    <source>
        <dbReference type="ARBA" id="ARBA00022628"/>
    </source>
</evidence>
<keyword evidence="2" id="KW-0846">Cobalamin</keyword>
<feature type="domain" description="ATP-cone" evidence="10">
    <location>
        <begin position="7"/>
        <end position="101"/>
    </location>
</feature>
<evidence type="ECO:0000256" key="8">
    <source>
        <dbReference type="PROSITE-ProRule" id="PRU00492"/>
    </source>
</evidence>
<evidence type="ECO:0000256" key="5">
    <source>
        <dbReference type="ARBA" id="ARBA00023002"/>
    </source>
</evidence>
<dbReference type="InterPro" id="IPR000788">
    <property type="entry name" value="RNR_lg_C"/>
</dbReference>
<dbReference type="GO" id="GO:0004748">
    <property type="term" value="F:ribonucleoside-diphosphate reductase activity, thioredoxin disulfide as acceptor"/>
    <property type="evidence" value="ECO:0007669"/>
    <property type="project" value="UniProtKB-EC"/>
</dbReference>